<organism evidence="5 6">
    <name type="scientific">Klebsiella pneumoniae</name>
    <dbReference type="NCBI Taxonomy" id="573"/>
    <lineage>
        <taxon>Bacteria</taxon>
        <taxon>Pseudomonadati</taxon>
        <taxon>Pseudomonadota</taxon>
        <taxon>Gammaproteobacteria</taxon>
        <taxon>Enterobacterales</taxon>
        <taxon>Enterobacteriaceae</taxon>
        <taxon>Klebsiella/Raoultella group</taxon>
        <taxon>Klebsiella</taxon>
        <taxon>Klebsiella pneumoniae complex</taxon>
    </lineage>
</organism>
<protein>
    <submittedName>
        <fullName evidence="5">FAD-dependent oxidoreductase</fullName>
    </submittedName>
</protein>
<dbReference type="Pfam" id="PF00890">
    <property type="entry name" value="FAD_binding_2"/>
    <property type="match status" value="1"/>
</dbReference>
<proteinExistence type="predicted"/>
<dbReference type="InterPro" id="IPR003953">
    <property type="entry name" value="FAD-dep_OxRdtase_2_FAD-bd"/>
</dbReference>
<dbReference type="Proteomes" id="UP000254387">
    <property type="component" value="Unassembled WGS sequence"/>
</dbReference>
<dbReference type="InterPro" id="IPR036188">
    <property type="entry name" value="FAD/NAD-bd_sf"/>
</dbReference>
<name>A0A378ASW5_KLEPN</name>
<dbReference type="SUPFAM" id="SSF51905">
    <property type="entry name" value="FAD/NAD(P)-binding domain"/>
    <property type="match status" value="1"/>
</dbReference>
<dbReference type="GO" id="GO:0016491">
    <property type="term" value="F:oxidoreductase activity"/>
    <property type="evidence" value="ECO:0007669"/>
    <property type="project" value="UniProtKB-KW"/>
</dbReference>
<dbReference type="AlphaFoldDB" id="A0A378ASW5"/>
<evidence type="ECO:0000313" key="5">
    <source>
        <dbReference type="EMBL" id="STV20659.1"/>
    </source>
</evidence>
<keyword evidence="2" id="KW-0560">Oxidoreductase</keyword>
<feature type="domain" description="FAD-dependent oxidoreductase 2 FAD-binding" evidence="4">
    <location>
        <begin position="8"/>
        <end position="41"/>
    </location>
</feature>
<reference evidence="5 6" key="1">
    <citation type="submission" date="2018-06" db="EMBL/GenBank/DDBJ databases">
        <authorList>
            <consortium name="Pathogen Informatics"/>
            <person name="Doyle S."/>
        </authorList>
    </citation>
    <scope>NUCLEOTIDE SEQUENCE [LARGE SCALE GENOMIC DNA]</scope>
    <source>
        <strain evidence="5 6">NCTC5053</strain>
    </source>
</reference>
<feature type="region of interest" description="Disordered" evidence="3">
    <location>
        <begin position="43"/>
        <end position="72"/>
    </location>
</feature>
<evidence type="ECO:0000256" key="1">
    <source>
        <dbReference type="ARBA" id="ARBA00022630"/>
    </source>
</evidence>
<accession>A0A378ASW5</accession>
<evidence type="ECO:0000256" key="2">
    <source>
        <dbReference type="ARBA" id="ARBA00023002"/>
    </source>
</evidence>
<dbReference type="EMBL" id="UGMN01000004">
    <property type="protein sequence ID" value="STV20659.1"/>
    <property type="molecule type" value="Genomic_DNA"/>
</dbReference>
<evidence type="ECO:0000259" key="4">
    <source>
        <dbReference type="Pfam" id="PF00890"/>
    </source>
</evidence>
<keyword evidence="1" id="KW-0285">Flavoprotein</keyword>
<feature type="compositionally biased region" description="Low complexity" evidence="3">
    <location>
        <begin position="43"/>
        <end position="56"/>
    </location>
</feature>
<gene>
    <name evidence="5" type="ORF">NCTC5053_02815</name>
</gene>
<evidence type="ECO:0000256" key="3">
    <source>
        <dbReference type="SAM" id="MobiDB-lite"/>
    </source>
</evidence>
<dbReference type="Gene3D" id="3.50.50.60">
    <property type="entry name" value="FAD/NAD(P)-binding domain"/>
    <property type="match status" value="1"/>
</dbReference>
<feature type="compositionally biased region" description="Basic residues" evidence="3">
    <location>
        <begin position="59"/>
        <end position="72"/>
    </location>
</feature>
<evidence type="ECO:0000313" key="6">
    <source>
        <dbReference type="Proteomes" id="UP000254387"/>
    </source>
</evidence>
<sequence length="72" mass="7055">MSGPVKVDVLVVGSGAAGLSAAVTAAMHGASVMVAEKASVLGEPAPGPAAGCGSPATRWRGRRASTKQPTRR</sequence>